<accession>S4NHL1</accession>
<evidence type="ECO:0000313" key="4">
    <source>
        <dbReference type="EMBL" id="GAD15541.1"/>
    </source>
</evidence>
<sequence length="193" mass="21703">MPFIAGKTNHTKERIISQTIRLIRDHGYQNISLRKLLATLNLTTGSFYKHFSSKNDLFKDAAIVLSKKFSEDALIRLEKASSKDALNNLINLGEFVISQIETVPNLMNFLLFNPGVIQVYSHNLDDHSFGFLTLTHQILHDLIKQRGLTEPESALFIKMWAFIQGYGALIANGAVTYNRKLLLLSATQLIGGK</sequence>
<feature type="domain" description="HTH tetR-type" evidence="3">
    <location>
        <begin position="9"/>
        <end position="69"/>
    </location>
</feature>
<evidence type="ECO:0000256" key="1">
    <source>
        <dbReference type="ARBA" id="ARBA00023125"/>
    </source>
</evidence>
<keyword evidence="5" id="KW-1185">Reference proteome</keyword>
<dbReference type="Pfam" id="PF00440">
    <property type="entry name" value="TetR_N"/>
    <property type="match status" value="1"/>
</dbReference>
<dbReference type="PROSITE" id="PS01081">
    <property type="entry name" value="HTH_TETR_1"/>
    <property type="match status" value="1"/>
</dbReference>
<evidence type="ECO:0000313" key="5">
    <source>
        <dbReference type="Proteomes" id="UP000016361"/>
    </source>
</evidence>
<dbReference type="AlphaFoldDB" id="S4NHL1"/>
<organism evidence="4 5">
    <name type="scientific">Lentilactobacillus otakiensis DSM 19908 = JCM 15040</name>
    <dbReference type="NCBI Taxonomy" id="1423780"/>
    <lineage>
        <taxon>Bacteria</taxon>
        <taxon>Bacillati</taxon>
        <taxon>Bacillota</taxon>
        <taxon>Bacilli</taxon>
        <taxon>Lactobacillales</taxon>
        <taxon>Lactobacillaceae</taxon>
        <taxon>Lentilactobacillus</taxon>
    </lineage>
</organism>
<dbReference type="PATRIC" id="fig|1423780.4.peg.1559"/>
<dbReference type="PROSITE" id="PS50977">
    <property type="entry name" value="HTH_TETR_2"/>
    <property type="match status" value="1"/>
</dbReference>
<dbReference type="GO" id="GO:0003677">
    <property type="term" value="F:DNA binding"/>
    <property type="evidence" value="ECO:0007669"/>
    <property type="project" value="UniProtKB-UniRule"/>
</dbReference>
<evidence type="ECO:0000256" key="2">
    <source>
        <dbReference type="PROSITE-ProRule" id="PRU00335"/>
    </source>
</evidence>
<dbReference type="InterPro" id="IPR001647">
    <property type="entry name" value="HTH_TetR"/>
</dbReference>
<keyword evidence="1 2" id="KW-0238">DNA-binding</keyword>
<name>S4NHL1_9LACO</name>
<gene>
    <name evidence="4" type="ORF">LOT_0079</name>
</gene>
<dbReference type="PANTHER" id="PTHR43479:SF11">
    <property type="entry name" value="ACREF_ENVCD OPERON REPRESSOR-RELATED"/>
    <property type="match status" value="1"/>
</dbReference>
<feature type="DNA-binding region" description="H-T-H motif" evidence="2">
    <location>
        <begin position="32"/>
        <end position="51"/>
    </location>
</feature>
<dbReference type="STRING" id="1423780.FD05_GL001548"/>
<dbReference type="InterPro" id="IPR023772">
    <property type="entry name" value="DNA-bd_HTH_TetR-type_CS"/>
</dbReference>
<evidence type="ECO:0000259" key="3">
    <source>
        <dbReference type="PROSITE" id="PS50977"/>
    </source>
</evidence>
<protein>
    <submittedName>
        <fullName evidence="4">TetR family transcriptional regulator</fullName>
    </submittedName>
</protein>
<dbReference type="SUPFAM" id="SSF46689">
    <property type="entry name" value="Homeodomain-like"/>
    <property type="match status" value="1"/>
</dbReference>
<dbReference type="PRINTS" id="PR00455">
    <property type="entry name" value="HTHTETR"/>
</dbReference>
<dbReference type="Proteomes" id="UP000016361">
    <property type="component" value="Unassembled WGS sequence"/>
</dbReference>
<dbReference type="InterPro" id="IPR050624">
    <property type="entry name" value="HTH-type_Tx_Regulator"/>
</dbReference>
<dbReference type="OrthoDB" id="9179041at2"/>
<reference evidence="5" key="1">
    <citation type="journal article" date="2013" name="Genome Announc.">
        <title>Draft Genome Sequence of D-Branched-Chain Amino Acid Producer Lactobacillus otakiensis JCM 15040T, Isolated from a Traditional Japanese Pickle.</title>
        <authorList>
            <person name="Doi K."/>
            <person name="Mori K."/>
            <person name="Mutaguchi Y."/>
            <person name="Tashiro K."/>
            <person name="Fujino Y."/>
            <person name="Ohmori T."/>
            <person name="Kuhara S."/>
            <person name="Ohshima T."/>
        </authorList>
    </citation>
    <scope>NUCLEOTIDE SEQUENCE [LARGE SCALE GENOMIC DNA]</scope>
    <source>
        <strain evidence="5">JCM 15040</strain>
    </source>
</reference>
<comment type="caution">
    <text evidence="4">The sequence shown here is derived from an EMBL/GenBank/DDBJ whole genome shotgun (WGS) entry which is preliminary data.</text>
</comment>
<proteinExistence type="predicted"/>
<dbReference type="eggNOG" id="COG1309">
    <property type="taxonomic scope" value="Bacteria"/>
</dbReference>
<dbReference type="Gene3D" id="1.10.357.10">
    <property type="entry name" value="Tetracycline Repressor, domain 2"/>
    <property type="match status" value="1"/>
</dbReference>
<dbReference type="EMBL" id="BASH01000001">
    <property type="protein sequence ID" value="GAD15541.1"/>
    <property type="molecule type" value="Genomic_DNA"/>
</dbReference>
<dbReference type="InterPro" id="IPR009057">
    <property type="entry name" value="Homeodomain-like_sf"/>
</dbReference>
<dbReference type="PANTHER" id="PTHR43479">
    <property type="entry name" value="ACREF/ENVCD OPERON REPRESSOR-RELATED"/>
    <property type="match status" value="1"/>
</dbReference>